<keyword evidence="3" id="KW-1185">Reference proteome</keyword>
<feature type="compositionally biased region" description="Polar residues" evidence="1">
    <location>
        <begin position="10"/>
        <end position="34"/>
    </location>
</feature>
<dbReference type="EMBL" id="FRAR01000011">
    <property type="protein sequence ID" value="SHK35848.1"/>
    <property type="molecule type" value="Genomic_DNA"/>
</dbReference>
<gene>
    <name evidence="2" type="ORF">SAMN02745123_01615</name>
</gene>
<dbReference type="OrthoDB" id="1787292at2"/>
<accession>A0A1M6RTZ0</accession>
<feature type="region of interest" description="Disordered" evidence="1">
    <location>
        <begin position="1"/>
        <end position="73"/>
    </location>
</feature>
<dbReference type="Proteomes" id="UP000183997">
    <property type="component" value="Unassembled WGS sequence"/>
</dbReference>
<evidence type="ECO:0000256" key="1">
    <source>
        <dbReference type="SAM" id="MobiDB-lite"/>
    </source>
</evidence>
<protein>
    <submittedName>
        <fullName evidence="2">Uncharacterized protein</fullName>
    </submittedName>
</protein>
<organism evidence="2 3">
    <name type="scientific">Desulforamulus aeronauticus DSM 10349</name>
    <dbReference type="NCBI Taxonomy" id="1121421"/>
    <lineage>
        <taxon>Bacteria</taxon>
        <taxon>Bacillati</taxon>
        <taxon>Bacillota</taxon>
        <taxon>Clostridia</taxon>
        <taxon>Eubacteriales</taxon>
        <taxon>Peptococcaceae</taxon>
        <taxon>Desulforamulus</taxon>
    </lineage>
</organism>
<name>A0A1M6RTZ0_9FIRM</name>
<reference evidence="3" key="1">
    <citation type="submission" date="2016-11" db="EMBL/GenBank/DDBJ databases">
        <authorList>
            <person name="Varghese N."/>
            <person name="Submissions S."/>
        </authorList>
    </citation>
    <scope>NUCLEOTIDE SEQUENCE [LARGE SCALE GENOMIC DNA]</scope>
    <source>
        <strain evidence="3">DSM 10349</strain>
    </source>
</reference>
<dbReference type="AlphaFoldDB" id="A0A1M6RTZ0"/>
<sequence>MTLHNKRHTLQSGVMHQQAVTNQGELVNGSTEAETSQKEMAPRGHQIRHNPMKTAPNTLTNKNDDDIGMGEKG</sequence>
<evidence type="ECO:0000313" key="2">
    <source>
        <dbReference type="EMBL" id="SHK35848.1"/>
    </source>
</evidence>
<proteinExistence type="predicted"/>
<dbReference type="RefSeq" id="WP_072912833.1">
    <property type="nucleotide sequence ID" value="NZ_FRAR01000011.1"/>
</dbReference>
<dbReference type="STRING" id="1121421.SAMN02745123_01615"/>
<feature type="compositionally biased region" description="Basic and acidic residues" evidence="1">
    <location>
        <begin position="62"/>
        <end position="73"/>
    </location>
</feature>
<evidence type="ECO:0000313" key="3">
    <source>
        <dbReference type="Proteomes" id="UP000183997"/>
    </source>
</evidence>